<evidence type="ECO:0000259" key="13">
    <source>
        <dbReference type="PROSITE" id="PS50109"/>
    </source>
</evidence>
<dbReference type="Gene3D" id="1.20.120.160">
    <property type="entry name" value="HPT domain"/>
    <property type="match status" value="1"/>
</dbReference>
<evidence type="ECO:0000256" key="10">
    <source>
        <dbReference type="ARBA" id="ARBA00023012"/>
    </source>
</evidence>
<dbReference type="InterPro" id="IPR037257">
    <property type="entry name" value="T2SS_E_N_sf"/>
</dbReference>
<dbReference type="PROSITE" id="PS50109">
    <property type="entry name" value="HIS_KIN"/>
    <property type="match status" value="1"/>
</dbReference>
<feature type="modified residue" description="Phosphohistidine" evidence="12">
    <location>
        <position position="52"/>
    </location>
</feature>
<feature type="domain" description="Histidine kinase" evidence="13">
    <location>
        <begin position="315"/>
        <end position="563"/>
    </location>
</feature>
<dbReference type="SMART" id="SM01231">
    <property type="entry name" value="H-kinase_dim"/>
    <property type="match status" value="1"/>
</dbReference>
<dbReference type="eggNOG" id="COG0643">
    <property type="taxonomic scope" value="Bacteria"/>
</dbReference>
<evidence type="ECO:0000256" key="5">
    <source>
        <dbReference type="ARBA" id="ARBA00022553"/>
    </source>
</evidence>
<evidence type="ECO:0000256" key="12">
    <source>
        <dbReference type="PROSITE-ProRule" id="PRU00110"/>
    </source>
</evidence>
<dbReference type="PANTHER" id="PTHR43395">
    <property type="entry name" value="SENSOR HISTIDINE KINASE CHEA"/>
    <property type="match status" value="1"/>
</dbReference>
<dbReference type="InterPro" id="IPR004105">
    <property type="entry name" value="CheA-like_dim"/>
</dbReference>
<comment type="caution">
    <text evidence="16">The sequence shown here is derived from an EMBL/GenBank/DDBJ whole genome shotgun (WGS) entry which is preliminary data.</text>
</comment>
<gene>
    <name evidence="16" type="ORF">Dthio_PD1081</name>
</gene>
<dbReference type="Pfam" id="PF02895">
    <property type="entry name" value="H-kinase_dim"/>
    <property type="match status" value="1"/>
</dbReference>
<evidence type="ECO:0000256" key="2">
    <source>
        <dbReference type="ARBA" id="ARBA00012438"/>
    </source>
</evidence>
<reference evidence="16" key="1">
    <citation type="submission" date="2010-05" db="EMBL/GenBank/DDBJ databases">
        <title>The draft genome of Desulfonatronospira thiodismutans ASO3-1.</title>
        <authorList>
            <consortium name="US DOE Joint Genome Institute (JGI-PGF)"/>
            <person name="Lucas S."/>
            <person name="Copeland A."/>
            <person name="Lapidus A."/>
            <person name="Cheng J.-F."/>
            <person name="Bruce D."/>
            <person name="Goodwin L."/>
            <person name="Pitluck S."/>
            <person name="Chertkov O."/>
            <person name="Brettin T."/>
            <person name="Detter J.C."/>
            <person name="Han C."/>
            <person name="Land M.L."/>
            <person name="Hauser L."/>
            <person name="Kyrpides N."/>
            <person name="Mikhailova N."/>
            <person name="Muyzer G."/>
            <person name="Woyke T."/>
        </authorList>
    </citation>
    <scope>NUCLEOTIDE SEQUENCE [LARGE SCALE GENOMIC DNA]</scope>
    <source>
        <strain evidence="16">ASO3-1</strain>
    </source>
</reference>
<feature type="domain" description="CheW-like" evidence="14">
    <location>
        <begin position="565"/>
        <end position="697"/>
    </location>
</feature>
<dbReference type="Pfam" id="PF02518">
    <property type="entry name" value="HATPase_c"/>
    <property type="match status" value="1"/>
</dbReference>
<dbReference type="Pfam" id="PF01627">
    <property type="entry name" value="Hpt"/>
    <property type="match status" value="1"/>
</dbReference>
<dbReference type="SMART" id="SM00387">
    <property type="entry name" value="HATPase_c"/>
    <property type="match status" value="1"/>
</dbReference>
<dbReference type="InterPro" id="IPR036097">
    <property type="entry name" value="HisK_dim/P_sf"/>
</dbReference>
<dbReference type="SMART" id="SM00073">
    <property type="entry name" value="HPT"/>
    <property type="match status" value="1"/>
</dbReference>
<feature type="domain" description="HPt" evidence="15">
    <location>
        <begin position="5"/>
        <end position="109"/>
    </location>
</feature>
<keyword evidence="5 12" id="KW-0597">Phosphoprotein</keyword>
<dbReference type="PROSITE" id="PS50894">
    <property type="entry name" value="HPT"/>
    <property type="match status" value="1"/>
</dbReference>
<dbReference type="EC" id="2.7.13.3" evidence="2"/>
<dbReference type="EMBL" id="ACJN02000003">
    <property type="protein sequence ID" value="EFI33742.1"/>
    <property type="molecule type" value="Genomic_DNA"/>
</dbReference>
<evidence type="ECO:0000256" key="4">
    <source>
        <dbReference type="ARBA" id="ARBA00022500"/>
    </source>
</evidence>
<dbReference type="PRINTS" id="PR00344">
    <property type="entry name" value="BCTRLSENSOR"/>
</dbReference>
<evidence type="ECO:0000256" key="11">
    <source>
        <dbReference type="ARBA" id="ARBA00035100"/>
    </source>
</evidence>
<dbReference type="SUPFAM" id="SSF47384">
    <property type="entry name" value="Homodimeric domain of signal transducing histidine kinase"/>
    <property type="match status" value="1"/>
</dbReference>
<keyword evidence="8 16" id="KW-0418">Kinase</keyword>
<accession>D6SSS6</accession>
<dbReference type="SMART" id="SM00260">
    <property type="entry name" value="CheW"/>
    <property type="match status" value="1"/>
</dbReference>
<dbReference type="FunFam" id="3.30.565.10:FF:000016">
    <property type="entry name" value="Chemotaxis protein CheA, putative"/>
    <property type="match status" value="1"/>
</dbReference>
<dbReference type="InterPro" id="IPR036641">
    <property type="entry name" value="HPT_dom_sf"/>
</dbReference>
<keyword evidence="7" id="KW-0547">Nucleotide-binding</keyword>
<keyword evidence="6" id="KW-0808">Transferase</keyword>
<keyword evidence="17" id="KW-1185">Reference proteome</keyword>
<evidence type="ECO:0000313" key="16">
    <source>
        <dbReference type="EMBL" id="EFI33742.1"/>
    </source>
</evidence>
<dbReference type="InterPro" id="IPR003594">
    <property type="entry name" value="HATPase_dom"/>
</dbReference>
<keyword evidence="10" id="KW-0902">Two-component regulatory system</keyword>
<proteinExistence type="predicted"/>
<dbReference type="CDD" id="cd00088">
    <property type="entry name" value="HPT"/>
    <property type="match status" value="1"/>
</dbReference>
<dbReference type="GO" id="GO:0000155">
    <property type="term" value="F:phosphorelay sensor kinase activity"/>
    <property type="evidence" value="ECO:0007669"/>
    <property type="project" value="InterPro"/>
</dbReference>
<evidence type="ECO:0000313" key="17">
    <source>
        <dbReference type="Proteomes" id="UP000005496"/>
    </source>
</evidence>
<evidence type="ECO:0000256" key="9">
    <source>
        <dbReference type="ARBA" id="ARBA00022840"/>
    </source>
</evidence>
<dbReference type="GO" id="GO:0005524">
    <property type="term" value="F:ATP binding"/>
    <property type="evidence" value="ECO:0007669"/>
    <property type="project" value="UniProtKB-KW"/>
</dbReference>
<dbReference type="InterPro" id="IPR002545">
    <property type="entry name" value="CheW-lke_dom"/>
</dbReference>
<dbReference type="CDD" id="cd16916">
    <property type="entry name" value="HATPase_CheA-like"/>
    <property type="match status" value="1"/>
</dbReference>
<dbReference type="GO" id="GO:0005737">
    <property type="term" value="C:cytoplasm"/>
    <property type="evidence" value="ECO:0007669"/>
    <property type="project" value="InterPro"/>
</dbReference>
<evidence type="ECO:0000256" key="1">
    <source>
        <dbReference type="ARBA" id="ARBA00000085"/>
    </source>
</evidence>
<dbReference type="InterPro" id="IPR051315">
    <property type="entry name" value="Bact_Chemotaxis_CheA"/>
</dbReference>
<dbReference type="SUPFAM" id="SSF50341">
    <property type="entry name" value="CheW-like"/>
    <property type="match status" value="1"/>
</dbReference>
<dbReference type="SUPFAM" id="SSF47226">
    <property type="entry name" value="Histidine-containing phosphotransfer domain, HPT domain"/>
    <property type="match status" value="1"/>
</dbReference>
<dbReference type="Gene3D" id="2.30.30.40">
    <property type="entry name" value="SH3 Domains"/>
    <property type="match status" value="1"/>
</dbReference>
<evidence type="ECO:0000256" key="3">
    <source>
        <dbReference type="ARBA" id="ARBA00021495"/>
    </source>
</evidence>
<comment type="function">
    <text evidence="11">Involved in the transmission of sensory signals from the chemoreceptors to the flagellar motors. CheA is autophosphorylated; it can transfer its phosphate group to either CheB or CheY.</text>
</comment>
<comment type="catalytic activity">
    <reaction evidence="1">
        <text>ATP + protein L-histidine = ADP + protein N-phospho-L-histidine.</text>
        <dbReference type="EC" id="2.7.13.3"/>
    </reaction>
</comment>
<evidence type="ECO:0000256" key="7">
    <source>
        <dbReference type="ARBA" id="ARBA00022741"/>
    </source>
</evidence>
<evidence type="ECO:0000256" key="8">
    <source>
        <dbReference type="ARBA" id="ARBA00022777"/>
    </source>
</evidence>
<keyword evidence="4" id="KW-0145">Chemotaxis</keyword>
<dbReference type="PANTHER" id="PTHR43395:SF10">
    <property type="entry name" value="CHEMOTAXIS PROTEIN CHEA"/>
    <property type="match status" value="1"/>
</dbReference>
<dbReference type="Gene3D" id="1.10.287.560">
    <property type="entry name" value="Histidine kinase CheA-like, homodimeric domain"/>
    <property type="match status" value="1"/>
</dbReference>
<name>D6SSS6_9BACT</name>
<dbReference type="Pfam" id="PF01584">
    <property type="entry name" value="CheW"/>
    <property type="match status" value="1"/>
</dbReference>
<dbReference type="CDD" id="cd00731">
    <property type="entry name" value="CheA_reg"/>
    <property type="match status" value="1"/>
</dbReference>
<organism evidence="16 17">
    <name type="scientific">Desulfonatronospira thiodismutans ASO3-1</name>
    <dbReference type="NCBI Taxonomy" id="555779"/>
    <lineage>
        <taxon>Bacteria</taxon>
        <taxon>Pseudomonadati</taxon>
        <taxon>Thermodesulfobacteriota</taxon>
        <taxon>Desulfovibrionia</taxon>
        <taxon>Desulfovibrionales</taxon>
        <taxon>Desulfonatronovibrionaceae</taxon>
        <taxon>Desulfonatronospira</taxon>
    </lineage>
</organism>
<evidence type="ECO:0000256" key="6">
    <source>
        <dbReference type="ARBA" id="ARBA00022679"/>
    </source>
</evidence>
<sequence length="697" mass="76912">MNSQMMSDKEQMQQAFLEEAGDLLPELEAALLELDNAPSEPELINRVFRALHTIKGSGSMFGFEEVADFTHEVENAFELVRCGEMAVSKELLDLTFRAKDQIQLMLQDSAAKDSQGVQEILESVRELLPVKKQEAGESPKQEKQSQTSRENLAYRIRFKPDQNILAMGTDPMMLLDELRELGQAYVIAHSEDIPALEKLDPEKCFVWWDVILITTQGKNAIHDVFIFVEEDSELSIQIVDHVSGYGQEEGYRKLGEILTERGDLSRQDLEAALGSQKRVGELLVQAGLVSRTQVESALAEQQTMRRVQEDCSKDVSASSVRVPALKLDELVNLVGELVIAQSKLSRMVGDDGNMALRSIAEEIERLSDELRDNTLGIRMLPIGSSFGKFRRVVRDLCSQKGKEIELVTEGADTELDKTVIERINDPLVHLLRNSIDHGIESPEERAKLGKPRQGTITFSAAQSGGNVILTISDDGRGMDSERIKAKALEKGIISQGDELGQRELLNLIFQPGFSTSTEISDISGRGVGMDVVRKNISALRGSVDAESIPGEGSTIRISLPLTLAIIDGLQVRVGEQHFIIPLSVVGECIELEGNAQRGEANWDFVRLRDQLIPYISLRKFFEVQGEAGSIEQVVVVDTGEKLMGLVVDEVLGQQQTVIKNLSRVYQHIREVSGATILGDGSIALILDVSRLGEMAAG</sequence>
<dbReference type="SUPFAM" id="SSF55874">
    <property type="entry name" value="ATPase domain of HSP90 chaperone/DNA topoisomerase II/histidine kinase"/>
    <property type="match status" value="1"/>
</dbReference>
<dbReference type="GO" id="GO:0006935">
    <property type="term" value="P:chemotaxis"/>
    <property type="evidence" value="ECO:0007669"/>
    <property type="project" value="UniProtKB-KW"/>
</dbReference>
<dbReference type="Proteomes" id="UP000005496">
    <property type="component" value="Unassembled WGS sequence"/>
</dbReference>
<dbReference type="PROSITE" id="PS50851">
    <property type="entry name" value="CHEW"/>
    <property type="match status" value="1"/>
</dbReference>
<dbReference type="Gene3D" id="3.30.565.10">
    <property type="entry name" value="Histidine kinase-like ATPase, C-terminal domain"/>
    <property type="match status" value="1"/>
</dbReference>
<dbReference type="InterPro" id="IPR036890">
    <property type="entry name" value="HATPase_C_sf"/>
</dbReference>
<dbReference type="InterPro" id="IPR037006">
    <property type="entry name" value="CheA-like_homodim_sf"/>
</dbReference>
<protein>
    <recommendedName>
        <fullName evidence="3">Chemotaxis protein CheA</fullName>
        <ecNumber evidence="2">2.7.13.3</ecNumber>
    </recommendedName>
</protein>
<dbReference type="RefSeq" id="WP_008871091.1">
    <property type="nucleotide sequence ID" value="NZ_ACJN02000003.1"/>
</dbReference>
<dbReference type="AlphaFoldDB" id="D6SSS6"/>
<evidence type="ECO:0000259" key="15">
    <source>
        <dbReference type="PROSITE" id="PS50894"/>
    </source>
</evidence>
<dbReference type="SUPFAM" id="SSF160246">
    <property type="entry name" value="EspE N-terminal domain-like"/>
    <property type="match status" value="1"/>
</dbReference>
<dbReference type="InterPro" id="IPR008207">
    <property type="entry name" value="Sig_transdc_His_kin_Hpt_dom"/>
</dbReference>
<dbReference type="InterPro" id="IPR004358">
    <property type="entry name" value="Sig_transdc_His_kin-like_C"/>
</dbReference>
<evidence type="ECO:0000259" key="14">
    <source>
        <dbReference type="PROSITE" id="PS50851"/>
    </source>
</evidence>
<keyword evidence="9" id="KW-0067">ATP-binding</keyword>
<dbReference type="InterPro" id="IPR036061">
    <property type="entry name" value="CheW-like_dom_sf"/>
</dbReference>
<dbReference type="FunFam" id="2.30.30.40:FF:000048">
    <property type="entry name" value="Chemotaxis protein CheA, putative"/>
    <property type="match status" value="1"/>
</dbReference>
<dbReference type="InterPro" id="IPR005467">
    <property type="entry name" value="His_kinase_dom"/>
</dbReference>